<dbReference type="AlphaFoldDB" id="A0AAN6VZJ1"/>
<gene>
    <name evidence="8" type="ORF">QBC36DRAFT_390510</name>
</gene>
<accession>A0AAN6VZJ1</accession>
<evidence type="ECO:0000256" key="5">
    <source>
        <dbReference type="ARBA" id="ARBA00038359"/>
    </source>
</evidence>
<keyword evidence="3 6" id="KW-1133">Transmembrane helix</keyword>
<feature type="domain" description="Rhodopsin" evidence="7">
    <location>
        <begin position="28"/>
        <end position="161"/>
    </location>
</feature>
<evidence type="ECO:0000259" key="7">
    <source>
        <dbReference type="Pfam" id="PF20684"/>
    </source>
</evidence>
<name>A0AAN6VZJ1_9PEZI</name>
<keyword evidence="9" id="KW-1185">Reference proteome</keyword>
<feature type="transmembrane region" description="Helical" evidence="6">
    <location>
        <begin position="44"/>
        <end position="66"/>
    </location>
</feature>
<reference evidence="8" key="2">
    <citation type="submission" date="2023-05" db="EMBL/GenBank/DDBJ databases">
        <authorList>
            <consortium name="Lawrence Berkeley National Laboratory"/>
            <person name="Steindorff A."/>
            <person name="Hensen N."/>
            <person name="Bonometti L."/>
            <person name="Westerberg I."/>
            <person name="Brannstrom I.O."/>
            <person name="Guillou S."/>
            <person name="Cros-Aarteil S."/>
            <person name="Calhoun S."/>
            <person name="Haridas S."/>
            <person name="Kuo A."/>
            <person name="Mondo S."/>
            <person name="Pangilinan J."/>
            <person name="Riley R."/>
            <person name="Labutti K."/>
            <person name="Andreopoulos B."/>
            <person name="Lipzen A."/>
            <person name="Chen C."/>
            <person name="Yanf M."/>
            <person name="Daum C."/>
            <person name="Ng V."/>
            <person name="Clum A."/>
            <person name="Ohm R."/>
            <person name="Martin F."/>
            <person name="Silar P."/>
            <person name="Natvig D."/>
            <person name="Lalanne C."/>
            <person name="Gautier V."/>
            <person name="Ament-Velasquez S.L."/>
            <person name="Kruys A."/>
            <person name="Hutchinson M.I."/>
            <person name="Powell A.J."/>
            <person name="Barry K."/>
            <person name="Miller A.N."/>
            <person name="Grigoriev I.V."/>
            <person name="Debuchy R."/>
            <person name="Gladieux P."/>
            <person name="Thoren M.H."/>
            <person name="Johannesson H."/>
        </authorList>
    </citation>
    <scope>NUCLEOTIDE SEQUENCE</scope>
    <source>
        <strain evidence="8">CBS 892.96</strain>
    </source>
</reference>
<dbReference type="Proteomes" id="UP001302321">
    <property type="component" value="Unassembled WGS sequence"/>
</dbReference>
<sequence length="390" mass="41754">MLTTSDRTVEFISTLSAMTALAFCGLFLRFFCKIKHGKPVMLDDYLMGVSWSLTLASLCLLLKSVLDYGYTLHQDHRGHFEQGAATLIAIAQGLTSTSGATAKTSIALTLWRVSPFPWHKFVLKLTTAITILSTIVTAVVISIKIHDSDMERECIENSHVWRFGVFYAGKFAPTGILGIMKLSYINCLSVLSVDLSYTSIDLITYHFVEPTVIIAAASLPALRFFLRETTRNHHRRSGRASELLNFTNPSPGTRRSFFFPGLSTRGNRLSDPLLDSTSTVSLSAMFHTGLPTPSGEQAVALAPVRSTPVSGVGLGVGTGGGREGVTTVTTITGRPLPASTSAAELPGNGQIVKTTRVVVVSSGSQPTTGQGGREVVRFLAAKEEGVALGG</sequence>
<comment type="subcellular location">
    <subcellularLocation>
        <location evidence="1">Membrane</location>
        <topology evidence="1">Multi-pass membrane protein</topology>
    </subcellularLocation>
</comment>
<evidence type="ECO:0000256" key="1">
    <source>
        <dbReference type="ARBA" id="ARBA00004141"/>
    </source>
</evidence>
<evidence type="ECO:0000313" key="9">
    <source>
        <dbReference type="Proteomes" id="UP001302321"/>
    </source>
</evidence>
<dbReference type="Pfam" id="PF20684">
    <property type="entry name" value="Fung_rhodopsin"/>
    <property type="match status" value="1"/>
</dbReference>
<dbReference type="PANTHER" id="PTHR33048">
    <property type="entry name" value="PTH11-LIKE INTEGRAL MEMBRANE PROTEIN (AFU_ORTHOLOGUE AFUA_5G11245)"/>
    <property type="match status" value="1"/>
</dbReference>
<keyword evidence="2 6" id="KW-0812">Transmembrane</keyword>
<feature type="transmembrane region" description="Helical" evidence="6">
    <location>
        <begin position="121"/>
        <end position="143"/>
    </location>
</feature>
<evidence type="ECO:0000256" key="6">
    <source>
        <dbReference type="SAM" id="Phobius"/>
    </source>
</evidence>
<comment type="similarity">
    <text evidence="5">Belongs to the SAT4 family.</text>
</comment>
<evidence type="ECO:0000256" key="2">
    <source>
        <dbReference type="ARBA" id="ARBA00022692"/>
    </source>
</evidence>
<protein>
    <recommendedName>
        <fullName evidence="7">Rhodopsin domain-containing protein</fullName>
    </recommendedName>
</protein>
<dbReference type="InterPro" id="IPR049326">
    <property type="entry name" value="Rhodopsin_dom_fungi"/>
</dbReference>
<dbReference type="GO" id="GO:0016020">
    <property type="term" value="C:membrane"/>
    <property type="evidence" value="ECO:0007669"/>
    <property type="project" value="UniProtKB-SubCell"/>
</dbReference>
<evidence type="ECO:0000256" key="4">
    <source>
        <dbReference type="ARBA" id="ARBA00023136"/>
    </source>
</evidence>
<keyword evidence="4 6" id="KW-0472">Membrane</keyword>
<comment type="caution">
    <text evidence="8">The sequence shown here is derived from an EMBL/GenBank/DDBJ whole genome shotgun (WGS) entry which is preliminary data.</text>
</comment>
<evidence type="ECO:0000256" key="3">
    <source>
        <dbReference type="ARBA" id="ARBA00022989"/>
    </source>
</evidence>
<evidence type="ECO:0000313" key="8">
    <source>
        <dbReference type="EMBL" id="KAK4172316.1"/>
    </source>
</evidence>
<feature type="transmembrane region" description="Helical" evidence="6">
    <location>
        <begin position="164"/>
        <end position="185"/>
    </location>
</feature>
<dbReference type="InterPro" id="IPR052337">
    <property type="entry name" value="SAT4-like"/>
</dbReference>
<feature type="transmembrane region" description="Helical" evidence="6">
    <location>
        <begin position="12"/>
        <end position="32"/>
    </location>
</feature>
<dbReference type="EMBL" id="MU866438">
    <property type="protein sequence ID" value="KAK4172316.1"/>
    <property type="molecule type" value="Genomic_DNA"/>
</dbReference>
<organism evidence="8 9">
    <name type="scientific">Triangularia setosa</name>
    <dbReference type="NCBI Taxonomy" id="2587417"/>
    <lineage>
        <taxon>Eukaryota</taxon>
        <taxon>Fungi</taxon>
        <taxon>Dikarya</taxon>
        <taxon>Ascomycota</taxon>
        <taxon>Pezizomycotina</taxon>
        <taxon>Sordariomycetes</taxon>
        <taxon>Sordariomycetidae</taxon>
        <taxon>Sordariales</taxon>
        <taxon>Podosporaceae</taxon>
        <taxon>Triangularia</taxon>
    </lineage>
</organism>
<feature type="transmembrane region" description="Helical" evidence="6">
    <location>
        <begin position="205"/>
        <end position="226"/>
    </location>
</feature>
<reference evidence="8" key="1">
    <citation type="journal article" date="2023" name="Mol. Phylogenet. Evol.">
        <title>Genome-scale phylogeny and comparative genomics of the fungal order Sordariales.</title>
        <authorList>
            <person name="Hensen N."/>
            <person name="Bonometti L."/>
            <person name="Westerberg I."/>
            <person name="Brannstrom I.O."/>
            <person name="Guillou S."/>
            <person name="Cros-Aarteil S."/>
            <person name="Calhoun S."/>
            <person name="Haridas S."/>
            <person name="Kuo A."/>
            <person name="Mondo S."/>
            <person name="Pangilinan J."/>
            <person name="Riley R."/>
            <person name="LaButti K."/>
            <person name="Andreopoulos B."/>
            <person name="Lipzen A."/>
            <person name="Chen C."/>
            <person name="Yan M."/>
            <person name="Daum C."/>
            <person name="Ng V."/>
            <person name="Clum A."/>
            <person name="Steindorff A."/>
            <person name="Ohm R.A."/>
            <person name="Martin F."/>
            <person name="Silar P."/>
            <person name="Natvig D.O."/>
            <person name="Lalanne C."/>
            <person name="Gautier V."/>
            <person name="Ament-Velasquez S.L."/>
            <person name="Kruys A."/>
            <person name="Hutchinson M.I."/>
            <person name="Powell A.J."/>
            <person name="Barry K."/>
            <person name="Miller A.N."/>
            <person name="Grigoriev I.V."/>
            <person name="Debuchy R."/>
            <person name="Gladieux P."/>
            <person name="Hiltunen Thoren M."/>
            <person name="Johannesson H."/>
        </authorList>
    </citation>
    <scope>NUCLEOTIDE SEQUENCE</scope>
    <source>
        <strain evidence="8">CBS 892.96</strain>
    </source>
</reference>
<dbReference type="PANTHER" id="PTHR33048:SF42">
    <property type="entry name" value="INTEGRAL MEMBRANE PROTEIN"/>
    <property type="match status" value="1"/>
</dbReference>
<proteinExistence type="inferred from homology"/>